<dbReference type="AlphaFoldDB" id="A0A428YUS9"/>
<sequence length="354" mass="38824">MVTRYWWGNAPRVILPVAIFPQLTVGLPAARVYAAMAMRADNRSGLVDSTFEQIAEDAGMTRRRAAEGVALLLAAGWVEQVRKGNSRVSSKYRLRVEPVTVDSVETDTTNGADIDTLNGADSDTVNGVETGTTEEVGQCRNRHFVVSKSTPPLVSPSSSPTTSLADGGTNDAEQSQDDSTPPLLVLVPDPVEPPTKPAKNAYTPEFETFWVAYPRRDDGRRGSKSAAFENWKKAIKTVSPETLTAAVAQYARSKIVLNGYAMDAKRWLSPREKGWEEFTEDLATVDPVDTYESLYSAADAKGAADLIREPYADPSQHPSDPTPRVEWLRARRRDFIEAHEQDIRAALTKAVASR</sequence>
<gene>
    <name evidence="3" type="ORF">DMH04_41415</name>
</gene>
<keyword evidence="2" id="KW-0812">Transmembrane</keyword>
<organism evidence="3 4">
    <name type="scientific">Kibdelosporangium aridum</name>
    <dbReference type="NCBI Taxonomy" id="2030"/>
    <lineage>
        <taxon>Bacteria</taxon>
        <taxon>Bacillati</taxon>
        <taxon>Actinomycetota</taxon>
        <taxon>Actinomycetes</taxon>
        <taxon>Pseudonocardiales</taxon>
        <taxon>Pseudonocardiaceae</taxon>
        <taxon>Kibdelosporangium</taxon>
    </lineage>
</organism>
<comment type="caution">
    <text evidence="3">The sequence shown here is derived from an EMBL/GenBank/DDBJ whole genome shotgun (WGS) entry which is preliminary data.</text>
</comment>
<evidence type="ECO:0000256" key="1">
    <source>
        <dbReference type="SAM" id="MobiDB-lite"/>
    </source>
</evidence>
<evidence type="ECO:0000256" key="2">
    <source>
        <dbReference type="SAM" id="Phobius"/>
    </source>
</evidence>
<keyword evidence="2" id="KW-0472">Membrane</keyword>
<evidence type="ECO:0000313" key="3">
    <source>
        <dbReference type="EMBL" id="RSM73473.1"/>
    </source>
</evidence>
<feature type="compositionally biased region" description="Low complexity" evidence="1">
    <location>
        <begin position="146"/>
        <end position="164"/>
    </location>
</feature>
<feature type="region of interest" description="Disordered" evidence="1">
    <location>
        <begin position="106"/>
        <end position="184"/>
    </location>
</feature>
<feature type="compositionally biased region" description="Low complexity" evidence="1">
    <location>
        <begin position="124"/>
        <end position="136"/>
    </location>
</feature>
<reference evidence="3 4" key="1">
    <citation type="submission" date="2018-05" db="EMBL/GenBank/DDBJ databases">
        <title>Evolution of GPA BGCs.</title>
        <authorList>
            <person name="Waglechner N."/>
            <person name="Wright G.D."/>
        </authorList>
    </citation>
    <scope>NUCLEOTIDE SEQUENCE [LARGE SCALE GENOMIC DNA]</scope>
    <source>
        <strain evidence="3 4">A82846</strain>
    </source>
</reference>
<dbReference type="Proteomes" id="UP000287547">
    <property type="component" value="Unassembled WGS sequence"/>
</dbReference>
<dbReference type="EMBL" id="QHKI01000056">
    <property type="protein sequence ID" value="RSM73473.1"/>
    <property type="molecule type" value="Genomic_DNA"/>
</dbReference>
<protein>
    <recommendedName>
        <fullName evidence="5">Helix-turn-helix domain-containing protein</fullName>
    </recommendedName>
</protein>
<evidence type="ECO:0000313" key="4">
    <source>
        <dbReference type="Proteomes" id="UP000287547"/>
    </source>
</evidence>
<keyword evidence="2" id="KW-1133">Transmembrane helix</keyword>
<feature type="transmembrane region" description="Helical" evidence="2">
    <location>
        <begin position="13"/>
        <end position="34"/>
    </location>
</feature>
<accession>A0A428YUS9</accession>
<name>A0A428YUS9_KIBAR</name>
<evidence type="ECO:0008006" key="5">
    <source>
        <dbReference type="Google" id="ProtNLM"/>
    </source>
</evidence>
<proteinExistence type="predicted"/>